<dbReference type="EMBL" id="FOAD01000006">
    <property type="protein sequence ID" value="SEL60150.1"/>
    <property type="molecule type" value="Genomic_DNA"/>
</dbReference>
<reference evidence="2 3" key="1">
    <citation type="submission" date="2016-10" db="EMBL/GenBank/DDBJ databases">
        <authorList>
            <person name="de Groot N.N."/>
        </authorList>
    </citation>
    <scope>NUCLEOTIDE SEQUENCE [LARGE SCALE GENOMIC DNA]</scope>
    <source>
        <strain evidence="2 3">CDM_5</strain>
    </source>
</reference>
<evidence type="ECO:0000313" key="3">
    <source>
        <dbReference type="Proteomes" id="UP000183894"/>
    </source>
</evidence>
<gene>
    <name evidence="2" type="ORF">SAMN04488691_10655</name>
</gene>
<dbReference type="OrthoDB" id="269065at2157"/>
<dbReference type="PROSITE" id="PS51318">
    <property type="entry name" value="TAT"/>
    <property type="match status" value="1"/>
</dbReference>
<dbReference type="RefSeq" id="WP_074794858.1">
    <property type="nucleotide sequence ID" value="NZ_FOAD01000006.1"/>
</dbReference>
<dbReference type="AlphaFoldDB" id="A0A1H7RIK1"/>
<evidence type="ECO:0000313" key="2">
    <source>
        <dbReference type="EMBL" id="SEL60150.1"/>
    </source>
</evidence>
<protein>
    <submittedName>
        <fullName evidence="2">Uncharacterized protein</fullName>
    </submittedName>
</protein>
<dbReference type="InterPro" id="IPR006311">
    <property type="entry name" value="TAT_signal"/>
</dbReference>
<organism evidence="2 3">
    <name type="scientific">Haloferax larsenii</name>
    <dbReference type="NCBI Taxonomy" id="302484"/>
    <lineage>
        <taxon>Archaea</taxon>
        <taxon>Methanobacteriati</taxon>
        <taxon>Methanobacteriota</taxon>
        <taxon>Stenosarchaea group</taxon>
        <taxon>Halobacteria</taxon>
        <taxon>Halobacteriales</taxon>
        <taxon>Haloferacaceae</taxon>
        <taxon>Haloferax</taxon>
    </lineage>
</organism>
<sequence length="463" mass="51303">MSPDDSPSTPSDSPSPSTPSDDPSPSDGSSSLLSRRQLLGLVGGGSAAVAGVSWFAPSWLPDPVTDTLTTLYPDPSSNYVWRPLVSDDHADEAVATLEEAVEQANELRSRIDIDSVHEDLKFYLRADPAGGHLQSAQSDRNNRDKLRHATTGLKYTGESIGAAKVVLDETDSQAVVQRGRDLRHAADDVADSISEYRVSDAGRDLGYLYAIERRLMFARLNSHQGGIFAGGAADADEYDAHDIADTWGSHLQAKQHIRTARHFREQYQSNLGNNPASHRSRIQSSLDNFRAEIEEYPTRGEMRTTVEAELGDDDRTPYGVARWELFMLCFDNDFRVFENSLDRDLLVLRVVDTGRALLERRAYDFALSELDVEPGDTDYDSSRSFRAKRRAMRQFRTTKDEYDSNFAGVVANEAASLIRGGDVGLEMGDGPMWRERVDSSVYSLVAEGMLRNLGDVVDPLEQD</sequence>
<feature type="region of interest" description="Disordered" evidence="1">
    <location>
        <begin position="1"/>
        <end position="31"/>
    </location>
</feature>
<evidence type="ECO:0000256" key="1">
    <source>
        <dbReference type="SAM" id="MobiDB-lite"/>
    </source>
</evidence>
<dbReference type="Proteomes" id="UP000183894">
    <property type="component" value="Unassembled WGS sequence"/>
</dbReference>
<name>A0A1H7RIK1_HALLR</name>
<proteinExistence type="predicted"/>
<accession>A0A1H7RIK1</accession>